<feature type="compositionally biased region" description="Basic and acidic residues" evidence="1">
    <location>
        <begin position="240"/>
        <end position="250"/>
    </location>
</feature>
<evidence type="ECO:0000313" key="3">
    <source>
        <dbReference type="Proteomes" id="UP000507470"/>
    </source>
</evidence>
<proteinExistence type="predicted"/>
<dbReference type="AlphaFoldDB" id="A0A6J8BHG1"/>
<protein>
    <submittedName>
        <fullName evidence="2">RTF1</fullName>
    </submittedName>
</protein>
<feature type="compositionally biased region" description="Basic and acidic residues" evidence="1">
    <location>
        <begin position="270"/>
        <end position="289"/>
    </location>
</feature>
<dbReference type="Proteomes" id="UP000507470">
    <property type="component" value="Unassembled WGS sequence"/>
</dbReference>
<gene>
    <name evidence="2" type="ORF">MCOR_18861</name>
</gene>
<dbReference type="EMBL" id="CACVKT020003330">
    <property type="protein sequence ID" value="CAC5383086.1"/>
    <property type="molecule type" value="Genomic_DNA"/>
</dbReference>
<dbReference type="PANTHER" id="PTHR14787">
    <property type="entry name" value="C10ORF188 FAMILY MEMBER"/>
    <property type="match status" value="1"/>
</dbReference>
<organism evidence="2 3">
    <name type="scientific">Mytilus coruscus</name>
    <name type="common">Sea mussel</name>
    <dbReference type="NCBI Taxonomy" id="42192"/>
    <lineage>
        <taxon>Eukaryota</taxon>
        <taxon>Metazoa</taxon>
        <taxon>Spiralia</taxon>
        <taxon>Lophotrochozoa</taxon>
        <taxon>Mollusca</taxon>
        <taxon>Bivalvia</taxon>
        <taxon>Autobranchia</taxon>
        <taxon>Pteriomorphia</taxon>
        <taxon>Mytilida</taxon>
        <taxon>Mytiloidea</taxon>
        <taxon>Mytilidae</taxon>
        <taxon>Mytilinae</taxon>
        <taxon>Mytilus</taxon>
    </lineage>
</organism>
<keyword evidence="3" id="KW-1185">Reference proteome</keyword>
<dbReference type="PANTHER" id="PTHR14787:SF1">
    <property type="entry name" value="ATPASE PAAT"/>
    <property type="match status" value="1"/>
</dbReference>
<dbReference type="Pfam" id="PF14958">
    <property type="entry name" value="PAAT-like"/>
    <property type="match status" value="1"/>
</dbReference>
<evidence type="ECO:0000313" key="2">
    <source>
        <dbReference type="EMBL" id="CAC5383086.1"/>
    </source>
</evidence>
<accession>A0A6J8BHG1</accession>
<dbReference type="InterPro" id="IPR028043">
    <property type="entry name" value="PAAT-like"/>
</dbReference>
<dbReference type="OrthoDB" id="6111238at2759"/>
<reference evidence="2 3" key="1">
    <citation type="submission" date="2020-06" db="EMBL/GenBank/DDBJ databases">
        <authorList>
            <person name="Li R."/>
            <person name="Bekaert M."/>
        </authorList>
    </citation>
    <scope>NUCLEOTIDE SEQUENCE [LARGE SCALE GENOMIC DNA]</scope>
    <source>
        <strain evidence="3">wild</strain>
    </source>
</reference>
<feature type="compositionally biased region" description="Polar residues" evidence="1">
    <location>
        <begin position="251"/>
        <end position="267"/>
    </location>
</feature>
<evidence type="ECO:0000256" key="1">
    <source>
        <dbReference type="SAM" id="MobiDB-lite"/>
    </source>
</evidence>
<feature type="region of interest" description="Disordered" evidence="1">
    <location>
        <begin position="226"/>
        <end position="305"/>
    </location>
</feature>
<feature type="compositionally biased region" description="Polar residues" evidence="1">
    <location>
        <begin position="229"/>
        <end position="238"/>
    </location>
</feature>
<sequence>MALNKQLIIKTSWTFQGDIDSLLVKYENDQNEENTSLREDEDSELSPTIFLRPEKDSDSCVLYLKSCPGKTVSVKYLEILSDRKTIEIYHRTEGYLFCIRGHSVAGDERETIYRCSSKMDFTCDNISVKFPTKTDVDTIKLYKIKLNISIVDKKEDSPSFGRTIDLEKVKDYLGDIPDSAKGLYKSMEAYQKNQQSMTSAMSTGSSMNMGNLGLMGLMSALMGNLNMSPSVRQSNSPKPNEAKSKEKVINDSDSNSSTEMESVMTDNTLDDVRTPCKKDENVEKTKNDPPHTLSQKSRLSNLLKGVESEQSDSGMFSMLKEICSTVSKQRDTPQKDTILISEKKKEKEEKTIQGDESVGSVLEEQLQKTEERLQLYVDKQLTELEERLNERLDQILTCTCKKDDVQPQKTEETVKLDLTKQLSELEYRMNEKFDKILNFVCKTDNMKPP</sequence>
<name>A0A6J8BHG1_MYTCO</name>